<gene>
    <name evidence="1" type="ORF">GCM10010923_05780</name>
</gene>
<accession>A0ABQ1F5R6</accession>
<name>A0ABQ1F5R6_9SPHN</name>
<dbReference type="Proteomes" id="UP000603317">
    <property type="component" value="Unassembled WGS sequence"/>
</dbReference>
<dbReference type="InterPro" id="IPR016084">
    <property type="entry name" value="Haem_Oase-like_multi-hlx"/>
</dbReference>
<evidence type="ECO:0000313" key="1">
    <source>
        <dbReference type="EMBL" id="GGA00125.1"/>
    </source>
</evidence>
<proteinExistence type="predicted"/>
<dbReference type="CDD" id="cd19166">
    <property type="entry name" value="HemeO-bac"/>
    <property type="match status" value="1"/>
</dbReference>
<protein>
    <recommendedName>
        <fullName evidence="3">Heme oxygenase</fullName>
    </recommendedName>
</protein>
<dbReference type="EMBL" id="BMID01000001">
    <property type="protein sequence ID" value="GGA00125.1"/>
    <property type="molecule type" value="Genomic_DNA"/>
</dbReference>
<keyword evidence="2" id="KW-1185">Reference proteome</keyword>
<reference evidence="2" key="1">
    <citation type="journal article" date="2019" name="Int. J. Syst. Evol. Microbiol.">
        <title>The Global Catalogue of Microorganisms (GCM) 10K type strain sequencing project: providing services to taxonomists for standard genome sequencing and annotation.</title>
        <authorList>
            <consortium name="The Broad Institute Genomics Platform"/>
            <consortium name="The Broad Institute Genome Sequencing Center for Infectious Disease"/>
            <person name="Wu L."/>
            <person name="Ma J."/>
        </authorList>
    </citation>
    <scope>NUCLEOTIDE SEQUENCE [LARGE SCALE GENOMIC DNA]</scope>
    <source>
        <strain evidence="2">CGMCC 1.15297</strain>
    </source>
</reference>
<dbReference type="SUPFAM" id="SSF48613">
    <property type="entry name" value="Heme oxygenase-like"/>
    <property type="match status" value="1"/>
</dbReference>
<comment type="caution">
    <text evidence="1">The sequence shown here is derived from an EMBL/GenBank/DDBJ whole genome shotgun (WGS) entry which is preliminary data.</text>
</comment>
<sequence>MPETGPARIQTLREFLRENTAEAHDRLDGRVSALDLSEADDYAAFLRFQYAARAPIEAWLAQRAPDLDLPLMASLVEQDLAAMDEPLPELATFRCPAARGAIGIAWALAGSHLGNRALLVRLRKSGAKNRPVAFLADESMRLAWEELLPQLEAPADRLECAQAVTAAHSVFDHFAHALDRTLVCPERVAA</sequence>
<dbReference type="RefSeq" id="WP_188641272.1">
    <property type="nucleotide sequence ID" value="NZ_BMID01000001.1"/>
</dbReference>
<evidence type="ECO:0008006" key="3">
    <source>
        <dbReference type="Google" id="ProtNLM"/>
    </source>
</evidence>
<evidence type="ECO:0000313" key="2">
    <source>
        <dbReference type="Proteomes" id="UP000603317"/>
    </source>
</evidence>
<organism evidence="1 2">
    <name type="scientific">Blastomonas marina</name>
    <dbReference type="NCBI Taxonomy" id="1867408"/>
    <lineage>
        <taxon>Bacteria</taxon>
        <taxon>Pseudomonadati</taxon>
        <taxon>Pseudomonadota</taxon>
        <taxon>Alphaproteobacteria</taxon>
        <taxon>Sphingomonadales</taxon>
        <taxon>Sphingomonadaceae</taxon>
        <taxon>Blastomonas</taxon>
    </lineage>
</organism>
<dbReference type="Gene3D" id="1.20.910.10">
    <property type="entry name" value="Heme oxygenase-like"/>
    <property type="match status" value="1"/>
</dbReference>